<accession>A0A5N6XSU1</accession>
<protein>
    <submittedName>
        <fullName evidence="2">Uncharacterized protein</fullName>
    </submittedName>
</protein>
<evidence type="ECO:0000256" key="1">
    <source>
        <dbReference type="SAM" id="MobiDB-lite"/>
    </source>
</evidence>
<name>A0A5N6XSU1_9EURO</name>
<evidence type="ECO:0000313" key="2">
    <source>
        <dbReference type="EMBL" id="KAE8336234.1"/>
    </source>
</evidence>
<feature type="compositionally biased region" description="Polar residues" evidence="1">
    <location>
        <begin position="1"/>
        <end position="14"/>
    </location>
</feature>
<gene>
    <name evidence="2" type="ORF">BDV24DRAFT_142367</name>
</gene>
<feature type="region of interest" description="Disordered" evidence="1">
    <location>
        <begin position="1"/>
        <end position="26"/>
    </location>
</feature>
<reference evidence="2" key="1">
    <citation type="submission" date="2019-04" db="EMBL/GenBank/DDBJ databases">
        <title>Friends and foes A comparative genomics study of 23 Aspergillus species from section Flavi.</title>
        <authorList>
            <consortium name="DOE Joint Genome Institute"/>
            <person name="Kjaerbolling I."/>
            <person name="Vesth T."/>
            <person name="Frisvad J.C."/>
            <person name="Nybo J.L."/>
            <person name="Theobald S."/>
            <person name="Kildgaard S."/>
            <person name="Isbrandt T."/>
            <person name="Kuo A."/>
            <person name="Sato A."/>
            <person name="Lyhne E.K."/>
            <person name="Kogle M.E."/>
            <person name="Wiebenga A."/>
            <person name="Kun R.S."/>
            <person name="Lubbers R.J."/>
            <person name="Makela M.R."/>
            <person name="Barry K."/>
            <person name="Chovatia M."/>
            <person name="Clum A."/>
            <person name="Daum C."/>
            <person name="Haridas S."/>
            <person name="He G."/>
            <person name="LaButti K."/>
            <person name="Lipzen A."/>
            <person name="Mondo S."/>
            <person name="Riley R."/>
            <person name="Salamov A."/>
            <person name="Simmons B.A."/>
            <person name="Magnuson J.K."/>
            <person name="Henrissat B."/>
            <person name="Mortensen U.H."/>
            <person name="Larsen T.O."/>
            <person name="Devries R.P."/>
            <person name="Grigoriev I.V."/>
            <person name="Machida M."/>
            <person name="Baker S.E."/>
            <person name="Andersen M.R."/>
        </authorList>
    </citation>
    <scope>NUCLEOTIDE SEQUENCE</scope>
    <source>
        <strain evidence="2">CBS 117612</strain>
    </source>
</reference>
<sequence>MATNGETKAPSSGSLVDASGYKFSEKDTKPGKIRLKKSVKLGKKKGDGVFTPFLLGFHLNFRGVGARAVGCICANSLTA</sequence>
<dbReference type="EMBL" id="ML737199">
    <property type="protein sequence ID" value="KAE8336234.1"/>
    <property type="molecule type" value="Genomic_DNA"/>
</dbReference>
<dbReference type="AlphaFoldDB" id="A0A5N6XSU1"/>
<proteinExistence type="predicted"/>
<dbReference type="Proteomes" id="UP000325558">
    <property type="component" value="Unassembled WGS sequence"/>
</dbReference>
<organism evidence="2">
    <name type="scientific">Aspergillus arachidicola</name>
    <dbReference type="NCBI Taxonomy" id="656916"/>
    <lineage>
        <taxon>Eukaryota</taxon>
        <taxon>Fungi</taxon>
        <taxon>Dikarya</taxon>
        <taxon>Ascomycota</taxon>
        <taxon>Pezizomycotina</taxon>
        <taxon>Eurotiomycetes</taxon>
        <taxon>Eurotiomycetidae</taxon>
        <taxon>Eurotiales</taxon>
        <taxon>Aspergillaceae</taxon>
        <taxon>Aspergillus</taxon>
        <taxon>Aspergillus subgen. Circumdati</taxon>
    </lineage>
</organism>